<comment type="caution">
    <text evidence="2">The sequence shown here is derived from an EMBL/GenBank/DDBJ whole genome shotgun (WGS) entry which is preliminary data.</text>
</comment>
<dbReference type="Proteomes" id="UP000316292">
    <property type="component" value="Unassembled WGS sequence"/>
</dbReference>
<dbReference type="PANTHER" id="PTHR42103">
    <property type="entry name" value="ALPHA/BETA-HYDROLASES SUPERFAMILY PROTEIN"/>
    <property type="match status" value="1"/>
</dbReference>
<accession>A0A538S7P0</accession>
<evidence type="ECO:0000313" key="3">
    <source>
        <dbReference type="Proteomes" id="UP000316292"/>
    </source>
</evidence>
<evidence type="ECO:0000313" key="2">
    <source>
        <dbReference type="EMBL" id="TMQ47403.1"/>
    </source>
</evidence>
<dbReference type="SUPFAM" id="SSF53474">
    <property type="entry name" value="alpha/beta-Hydrolases"/>
    <property type="match status" value="1"/>
</dbReference>
<organism evidence="2 3">
    <name type="scientific">Eiseniibacteriota bacterium</name>
    <dbReference type="NCBI Taxonomy" id="2212470"/>
    <lineage>
        <taxon>Bacteria</taxon>
        <taxon>Candidatus Eiseniibacteriota</taxon>
    </lineage>
</organism>
<gene>
    <name evidence="2" type="ORF">E6K71_10020</name>
</gene>
<keyword evidence="2" id="KW-0378">Hydrolase</keyword>
<protein>
    <submittedName>
        <fullName evidence="2">Alpha/beta hydrolase</fullName>
    </submittedName>
</protein>
<evidence type="ECO:0000259" key="1">
    <source>
        <dbReference type="Pfam" id="PF20408"/>
    </source>
</evidence>
<dbReference type="Gene3D" id="3.40.50.1820">
    <property type="entry name" value="alpha/beta hydrolase"/>
    <property type="match status" value="1"/>
</dbReference>
<dbReference type="Pfam" id="PF20408">
    <property type="entry name" value="Abhydrolase_11"/>
    <property type="match status" value="1"/>
</dbReference>
<reference evidence="2 3" key="1">
    <citation type="journal article" date="2019" name="Nat. Microbiol.">
        <title>Mediterranean grassland soil C-N compound turnover is dependent on rainfall and depth, and is mediated by genomically divergent microorganisms.</title>
        <authorList>
            <person name="Diamond S."/>
            <person name="Andeer P.F."/>
            <person name="Li Z."/>
            <person name="Crits-Christoph A."/>
            <person name="Burstein D."/>
            <person name="Anantharaman K."/>
            <person name="Lane K.R."/>
            <person name="Thomas B.C."/>
            <person name="Pan C."/>
            <person name="Northen T.R."/>
            <person name="Banfield J.F."/>
        </authorList>
    </citation>
    <scope>NUCLEOTIDE SEQUENCE [LARGE SCALE GENOMIC DNA]</scope>
    <source>
        <strain evidence="2">WS_1</strain>
    </source>
</reference>
<dbReference type="AlphaFoldDB" id="A0A538S7P0"/>
<name>A0A538S7P0_UNCEI</name>
<sequence>MEPSPSAARIVNAVEFRGPAGRIEGLWCDPGTGLPAAVIGHPHPAYGGSMHSKVVHTVYRVLDARGHPSLRFNFRGVARSEGNFSGWNDEVEDVAAAAAFARERTGRNELWGAGFSFGSWVGLQWALTDPGVLRFIALGLPVENHSFDFLNRLPWPLAIVQGERDRYGSAETLARWVQEWQRLGPVTLRIVKGADHFFTGKLAELKQALEEIL</sequence>
<dbReference type="GO" id="GO:0016787">
    <property type="term" value="F:hydrolase activity"/>
    <property type="evidence" value="ECO:0007669"/>
    <property type="project" value="UniProtKB-KW"/>
</dbReference>
<dbReference type="EMBL" id="VBOR01000112">
    <property type="protein sequence ID" value="TMQ47403.1"/>
    <property type="molecule type" value="Genomic_DNA"/>
</dbReference>
<proteinExistence type="predicted"/>
<feature type="domain" description="KANL3/Tex30 alpha/beta hydrolase-like" evidence="1">
    <location>
        <begin position="47"/>
        <end position="200"/>
    </location>
</feature>
<dbReference type="InterPro" id="IPR046879">
    <property type="entry name" value="KANL3/Tex30_Abhydrolase"/>
</dbReference>
<dbReference type="PANTHER" id="PTHR42103:SF2">
    <property type="entry name" value="AB HYDROLASE-1 DOMAIN-CONTAINING PROTEIN"/>
    <property type="match status" value="1"/>
</dbReference>
<dbReference type="InterPro" id="IPR029058">
    <property type="entry name" value="AB_hydrolase_fold"/>
</dbReference>